<accession>A0A9N9LUT5</accession>
<gene>
    <name evidence="2" type="ORF">HYALB_00001779</name>
</gene>
<proteinExistence type="predicted"/>
<evidence type="ECO:0000313" key="2">
    <source>
        <dbReference type="EMBL" id="CAG8977901.1"/>
    </source>
</evidence>
<evidence type="ECO:0000313" key="3">
    <source>
        <dbReference type="Proteomes" id="UP000701801"/>
    </source>
</evidence>
<dbReference type="OrthoDB" id="10395657at2759"/>
<name>A0A9N9LUT5_9HELO</name>
<comment type="caution">
    <text evidence="2">The sequence shown here is derived from an EMBL/GenBank/DDBJ whole genome shotgun (WGS) entry which is preliminary data.</text>
</comment>
<feature type="region of interest" description="Disordered" evidence="1">
    <location>
        <begin position="1"/>
        <end position="29"/>
    </location>
</feature>
<evidence type="ECO:0000256" key="1">
    <source>
        <dbReference type="SAM" id="MobiDB-lite"/>
    </source>
</evidence>
<keyword evidence="3" id="KW-1185">Reference proteome</keyword>
<dbReference type="EMBL" id="CAJVRM010000239">
    <property type="protein sequence ID" value="CAG8977901.1"/>
    <property type="molecule type" value="Genomic_DNA"/>
</dbReference>
<protein>
    <submittedName>
        <fullName evidence="2">Uncharacterized protein</fullName>
    </submittedName>
</protein>
<feature type="compositionally biased region" description="Basic and acidic residues" evidence="1">
    <location>
        <begin position="1"/>
        <end position="12"/>
    </location>
</feature>
<dbReference type="Proteomes" id="UP000701801">
    <property type="component" value="Unassembled WGS sequence"/>
</dbReference>
<dbReference type="AlphaFoldDB" id="A0A9N9LUT5"/>
<organism evidence="2 3">
    <name type="scientific">Hymenoscyphus albidus</name>
    <dbReference type="NCBI Taxonomy" id="595503"/>
    <lineage>
        <taxon>Eukaryota</taxon>
        <taxon>Fungi</taxon>
        <taxon>Dikarya</taxon>
        <taxon>Ascomycota</taxon>
        <taxon>Pezizomycotina</taxon>
        <taxon>Leotiomycetes</taxon>
        <taxon>Helotiales</taxon>
        <taxon>Helotiaceae</taxon>
        <taxon>Hymenoscyphus</taxon>
    </lineage>
</organism>
<reference evidence="2" key="1">
    <citation type="submission" date="2021-07" db="EMBL/GenBank/DDBJ databases">
        <authorList>
            <person name="Durling M."/>
        </authorList>
    </citation>
    <scope>NUCLEOTIDE SEQUENCE</scope>
</reference>
<sequence length="87" mass="9532">MAPSPKKGEKPATELSPPLPTPKDNPAKAIHQDIKTALIALGAREALLTHAQEYAQFIADQVVPGGETYLEDNRAQRKRERDDGDEN</sequence>